<organism evidence="2 3">
    <name type="scientific">Kordiimonas lacus</name>
    <dbReference type="NCBI Taxonomy" id="637679"/>
    <lineage>
        <taxon>Bacteria</taxon>
        <taxon>Pseudomonadati</taxon>
        <taxon>Pseudomonadota</taxon>
        <taxon>Alphaproteobacteria</taxon>
        <taxon>Kordiimonadales</taxon>
        <taxon>Kordiimonadaceae</taxon>
        <taxon>Kordiimonas</taxon>
    </lineage>
</organism>
<gene>
    <name evidence="2" type="ORF">SAMN04488071_3120</name>
</gene>
<evidence type="ECO:0000313" key="2">
    <source>
        <dbReference type="EMBL" id="SDE51065.1"/>
    </source>
</evidence>
<dbReference type="Gene3D" id="3.40.50.150">
    <property type="entry name" value="Vaccinia Virus protein VP39"/>
    <property type="match status" value="1"/>
</dbReference>
<evidence type="ECO:0000259" key="1">
    <source>
        <dbReference type="Pfam" id="PF13649"/>
    </source>
</evidence>
<dbReference type="InterPro" id="IPR029063">
    <property type="entry name" value="SAM-dependent_MTases_sf"/>
</dbReference>
<name>A0A1G7DJY2_9PROT</name>
<dbReference type="Proteomes" id="UP000183685">
    <property type="component" value="Unassembled WGS sequence"/>
</dbReference>
<dbReference type="InterPro" id="IPR041698">
    <property type="entry name" value="Methyltransf_25"/>
</dbReference>
<feature type="domain" description="Methyltransferase" evidence="1">
    <location>
        <begin position="63"/>
        <end position="135"/>
    </location>
</feature>
<keyword evidence="2" id="KW-0489">Methyltransferase</keyword>
<dbReference type="RefSeq" id="WP_068304925.1">
    <property type="nucleotide sequence ID" value="NZ_DAIOMO010000006.1"/>
</dbReference>
<dbReference type="STRING" id="637679.GCA_001550055_02186"/>
<sequence length="273" mass="29788">MDDQARDNSAHLFPAIPRLGEGETVDDFLGGAVKLIQPKCGYRVSMDTVMLAACVPAKAGERVIEGGVGSAGAALCLARRVPGVSVHGIDIQSDMLDFARRNIAYNGLEGRVTVDEGSITDLKQEDEATYDHVMVNPPYLADGKGIRPPAETKGLAHMDLSAGVRDWVKFCIHLVRNKGTVSIIYRADRVDEVIAHLHRRVGELKIMPLWPRYGSPAKRVIIQGRKGMHGTASILPGLALHGEVERYTREAEEILRDGAALDLKAFAHPRQSR</sequence>
<accession>A0A1G7DJY2</accession>
<dbReference type="PANTHER" id="PTHR47739">
    <property type="entry name" value="TRNA1(VAL) (ADENINE(37)-N6)-METHYLTRANSFERASE"/>
    <property type="match status" value="1"/>
</dbReference>
<dbReference type="SUPFAM" id="SSF53335">
    <property type="entry name" value="S-adenosyl-L-methionine-dependent methyltransferases"/>
    <property type="match status" value="1"/>
</dbReference>
<dbReference type="AlphaFoldDB" id="A0A1G7DJY2"/>
<dbReference type="GO" id="GO:0032259">
    <property type="term" value="P:methylation"/>
    <property type="evidence" value="ECO:0007669"/>
    <property type="project" value="UniProtKB-KW"/>
</dbReference>
<dbReference type="Pfam" id="PF13649">
    <property type="entry name" value="Methyltransf_25"/>
    <property type="match status" value="1"/>
</dbReference>
<keyword evidence="2" id="KW-0808">Transferase</keyword>
<dbReference type="InterPro" id="IPR050210">
    <property type="entry name" value="tRNA_Adenine-N(6)_MTase"/>
</dbReference>
<proteinExistence type="predicted"/>
<dbReference type="CDD" id="cd02440">
    <property type="entry name" value="AdoMet_MTases"/>
    <property type="match status" value="1"/>
</dbReference>
<dbReference type="GO" id="GO:0008168">
    <property type="term" value="F:methyltransferase activity"/>
    <property type="evidence" value="ECO:0007669"/>
    <property type="project" value="UniProtKB-KW"/>
</dbReference>
<protein>
    <submittedName>
        <fullName evidence="2">tRNA1(Val) A37 N6-methylase TrmN6</fullName>
    </submittedName>
</protein>
<reference evidence="2 3" key="1">
    <citation type="submission" date="2016-10" db="EMBL/GenBank/DDBJ databases">
        <authorList>
            <person name="de Groot N.N."/>
        </authorList>
    </citation>
    <scope>NUCLEOTIDE SEQUENCE [LARGE SCALE GENOMIC DNA]</scope>
    <source>
        <strain evidence="2 3">CGMCC 1.9109</strain>
    </source>
</reference>
<dbReference type="EMBL" id="FNAK01000007">
    <property type="protein sequence ID" value="SDE51065.1"/>
    <property type="molecule type" value="Genomic_DNA"/>
</dbReference>
<dbReference type="OrthoDB" id="5489421at2"/>
<dbReference type="PANTHER" id="PTHR47739:SF1">
    <property type="entry name" value="TRNA1(VAL) (ADENINE(37)-N6)-METHYLTRANSFERASE"/>
    <property type="match status" value="1"/>
</dbReference>
<evidence type="ECO:0000313" key="3">
    <source>
        <dbReference type="Proteomes" id="UP000183685"/>
    </source>
</evidence>
<keyword evidence="3" id="KW-1185">Reference proteome</keyword>